<feature type="compositionally biased region" description="Polar residues" evidence="1">
    <location>
        <begin position="107"/>
        <end position="118"/>
    </location>
</feature>
<feature type="region of interest" description="Disordered" evidence="1">
    <location>
        <begin position="103"/>
        <end position="234"/>
    </location>
</feature>
<dbReference type="RefSeq" id="XP_066661558.1">
    <property type="nucleotide sequence ID" value="XM_066819370.1"/>
</dbReference>
<evidence type="ECO:0000313" key="4">
    <source>
        <dbReference type="Proteomes" id="UP001433268"/>
    </source>
</evidence>
<evidence type="ECO:0000313" key="3">
    <source>
        <dbReference type="EMBL" id="KAK8062959.1"/>
    </source>
</evidence>
<dbReference type="InterPro" id="IPR045518">
    <property type="entry name" value="2EXR"/>
</dbReference>
<dbReference type="Proteomes" id="UP001433268">
    <property type="component" value="Unassembled WGS sequence"/>
</dbReference>
<accession>A0ABR1UYR7</accession>
<organism evidence="3 4">
    <name type="scientific">Apiospora hydei</name>
    <dbReference type="NCBI Taxonomy" id="1337664"/>
    <lineage>
        <taxon>Eukaryota</taxon>
        <taxon>Fungi</taxon>
        <taxon>Dikarya</taxon>
        <taxon>Ascomycota</taxon>
        <taxon>Pezizomycotina</taxon>
        <taxon>Sordariomycetes</taxon>
        <taxon>Xylariomycetidae</taxon>
        <taxon>Amphisphaeriales</taxon>
        <taxon>Apiosporaceae</taxon>
        <taxon>Apiospora</taxon>
    </lineage>
</organism>
<protein>
    <recommendedName>
        <fullName evidence="2">2EXR domain-containing protein</fullName>
    </recommendedName>
</protein>
<name>A0ABR1UYR7_9PEZI</name>
<keyword evidence="4" id="KW-1185">Reference proteome</keyword>
<proteinExistence type="predicted"/>
<feature type="domain" description="2EXR" evidence="2">
    <location>
        <begin position="248"/>
        <end position="308"/>
    </location>
</feature>
<dbReference type="GeneID" id="92052430"/>
<evidence type="ECO:0000259" key="2">
    <source>
        <dbReference type="Pfam" id="PF20150"/>
    </source>
</evidence>
<sequence>MLSRRKRMSSKHAIHCIHRAQSAQRWVFSTDWEMAPDNGEEALDVAVHGATAPAAATANPKLQHQASEDITMSNAADDVLATPQHPGPGPLMIPGSSSVASVASVSRRPQTRSMTRNQAAPIFARLQTASSRPKAASTASTSKLEDAEDIDYSSGPPPAQAAQSPRVDVNVNQGRIRKARGSVRNSPRPRRKTSLRSDLAAENIEGTSESTPPPRKRRATRTTMASTQQPRSIHLRRSARLSKPLTEFQKYAELPNELRLAIWEAACEPRLVYIRNRAAPGPSFDVQNTAPSWFDADAASAIIASERYKRCSPFIPLMTPERSNPLYHCARRQFTDKDRLAVQRLAVQTESPWLLPTVDPCWSTISLAWGNVETLYLVRTALTGDSKGEKVMYRISEGDRETFLRKRFEEWKKQGGKDRVLSKVEFVAVVPKVGYIGDPKEIIIG</sequence>
<gene>
    <name evidence="3" type="ORF">PG997_015056</name>
</gene>
<dbReference type="EMBL" id="JAQQWN010000010">
    <property type="protein sequence ID" value="KAK8062959.1"/>
    <property type="molecule type" value="Genomic_DNA"/>
</dbReference>
<evidence type="ECO:0000256" key="1">
    <source>
        <dbReference type="SAM" id="MobiDB-lite"/>
    </source>
</evidence>
<reference evidence="3 4" key="1">
    <citation type="submission" date="2023-01" db="EMBL/GenBank/DDBJ databases">
        <title>Analysis of 21 Apiospora genomes using comparative genomics revels a genus with tremendous synthesis potential of carbohydrate active enzymes and secondary metabolites.</title>
        <authorList>
            <person name="Sorensen T."/>
        </authorList>
    </citation>
    <scope>NUCLEOTIDE SEQUENCE [LARGE SCALE GENOMIC DNA]</scope>
    <source>
        <strain evidence="3 4">CBS 114990</strain>
    </source>
</reference>
<feature type="compositionally biased region" description="Polar residues" evidence="1">
    <location>
        <begin position="127"/>
        <end position="142"/>
    </location>
</feature>
<feature type="compositionally biased region" description="Basic residues" evidence="1">
    <location>
        <begin position="175"/>
        <end position="194"/>
    </location>
</feature>
<dbReference type="Pfam" id="PF20150">
    <property type="entry name" value="2EXR"/>
    <property type="match status" value="1"/>
</dbReference>
<comment type="caution">
    <text evidence="3">The sequence shown here is derived from an EMBL/GenBank/DDBJ whole genome shotgun (WGS) entry which is preliminary data.</text>
</comment>